<evidence type="ECO:0000313" key="1">
    <source>
        <dbReference type="EMBL" id="KAJ3529251.1"/>
    </source>
</evidence>
<dbReference type="Proteomes" id="UP001148629">
    <property type="component" value="Unassembled WGS sequence"/>
</dbReference>
<gene>
    <name evidence="1" type="ORF">NM208_g9852</name>
</gene>
<evidence type="ECO:0000313" key="2">
    <source>
        <dbReference type="Proteomes" id="UP001148629"/>
    </source>
</evidence>
<reference evidence="1" key="1">
    <citation type="submission" date="2022-08" db="EMBL/GenBank/DDBJ databases">
        <title>Genome Sequence of Fusarium decemcellulare.</title>
        <authorList>
            <person name="Buettner E."/>
        </authorList>
    </citation>
    <scope>NUCLEOTIDE SEQUENCE</scope>
    <source>
        <strain evidence="1">Babe19</strain>
    </source>
</reference>
<dbReference type="EMBL" id="JANRMS010001310">
    <property type="protein sequence ID" value="KAJ3529251.1"/>
    <property type="molecule type" value="Genomic_DNA"/>
</dbReference>
<organism evidence="1 2">
    <name type="scientific">Fusarium decemcellulare</name>
    <dbReference type="NCBI Taxonomy" id="57161"/>
    <lineage>
        <taxon>Eukaryota</taxon>
        <taxon>Fungi</taxon>
        <taxon>Dikarya</taxon>
        <taxon>Ascomycota</taxon>
        <taxon>Pezizomycotina</taxon>
        <taxon>Sordariomycetes</taxon>
        <taxon>Hypocreomycetidae</taxon>
        <taxon>Hypocreales</taxon>
        <taxon>Nectriaceae</taxon>
        <taxon>Fusarium</taxon>
        <taxon>Fusarium decemcellulare species complex</taxon>
    </lineage>
</organism>
<protein>
    <submittedName>
        <fullName evidence="1">Uncharacterized protein</fullName>
    </submittedName>
</protein>
<keyword evidence="2" id="KW-1185">Reference proteome</keyword>
<accession>A0ACC1S040</accession>
<comment type="caution">
    <text evidence="1">The sequence shown here is derived from an EMBL/GenBank/DDBJ whole genome shotgun (WGS) entry which is preliminary data.</text>
</comment>
<name>A0ACC1S040_9HYPO</name>
<proteinExistence type="predicted"/>
<sequence length="390" mass="43972">MSRISHPSSGPETIPDRAKFWDPDNLAYRFLAEAKRLWELQVGRSSLTSIQAAILLNTISNSDGMDKVGRMYMLQAVAMAHDIDLFGSHIEIKSSKMRQARAFTAWGVMAWDVMESFYFHREPLLKRPPQVSPLDPAVDPTCSISPTHLGPNTKALMDLRLLMHDMAHAYFGRSVSQEHRPALAQVLAFRSRLDAWFSAFPAPLRYRQIMLPSHIKVHMQYYTTVITLAQPQSQHGEDRAASFDAHDMFLIHFLVFLGNQVLENLDKNPDTQNIEANRSTLILCVMGLHVQGASSHLMHVIYYVLRNRMKPQDRDLLLTYVKEDPSDDEELTAQHTQANWVLPIIKINEDPKTAMLGNLVKEYETLSIDGASTLSPNPSPSPSVALEGAC</sequence>